<evidence type="ECO:0000313" key="2">
    <source>
        <dbReference type="EMBL" id="GAW01304.1"/>
    </source>
</evidence>
<comment type="caution">
    <text evidence="2">The sequence shown here is derived from an EMBL/GenBank/DDBJ whole genome shotgun (WGS) entry which is preliminary data.</text>
</comment>
<dbReference type="Proteomes" id="UP000188533">
    <property type="component" value="Unassembled WGS sequence"/>
</dbReference>
<keyword evidence="2" id="KW-0808">Transferase</keyword>
<reference evidence="2 3" key="1">
    <citation type="submission" date="2016-08" db="EMBL/GenBank/DDBJ databases">
        <authorList>
            <consortium name="Lentinula edodes genome sequencing consortium"/>
            <person name="Sakamoto Y."/>
            <person name="Nakade K."/>
            <person name="Sato S."/>
            <person name="Yoshida Y."/>
            <person name="Miyazaki K."/>
            <person name="Natsume S."/>
            <person name="Konno N."/>
        </authorList>
    </citation>
    <scope>NUCLEOTIDE SEQUENCE [LARGE SCALE GENOMIC DNA]</scope>
    <source>
        <strain evidence="2 3">NBRC 111202</strain>
    </source>
</reference>
<dbReference type="PANTHER" id="PTHR33050:SF7">
    <property type="entry name" value="RIBONUCLEASE H"/>
    <property type="match status" value="1"/>
</dbReference>
<keyword evidence="3" id="KW-1185">Reference proteome</keyword>
<keyword evidence="2" id="KW-0548">Nucleotidyltransferase</keyword>
<keyword evidence="2" id="KW-0695">RNA-directed DNA polymerase</keyword>
<organism evidence="2 3">
    <name type="scientific">Lentinula edodes</name>
    <name type="common">Shiitake mushroom</name>
    <name type="synonym">Lentinus edodes</name>
    <dbReference type="NCBI Taxonomy" id="5353"/>
    <lineage>
        <taxon>Eukaryota</taxon>
        <taxon>Fungi</taxon>
        <taxon>Dikarya</taxon>
        <taxon>Basidiomycota</taxon>
        <taxon>Agaricomycotina</taxon>
        <taxon>Agaricomycetes</taxon>
        <taxon>Agaricomycetidae</taxon>
        <taxon>Agaricales</taxon>
        <taxon>Marasmiineae</taxon>
        <taxon>Omphalotaceae</taxon>
        <taxon>Lentinula</taxon>
    </lineage>
</organism>
<feature type="region of interest" description="Disordered" evidence="1">
    <location>
        <begin position="255"/>
        <end position="288"/>
    </location>
</feature>
<name>A0A1Q3E2I0_LENED</name>
<dbReference type="EMBL" id="BDGU01000056">
    <property type="protein sequence ID" value="GAW01304.1"/>
    <property type="molecule type" value="Genomic_DNA"/>
</dbReference>
<protein>
    <submittedName>
        <fullName evidence="2">Reverse transcriptase ribonuclease h</fullName>
    </submittedName>
</protein>
<proteinExistence type="predicted"/>
<gene>
    <name evidence="2" type="ORF">LENED_002891</name>
</gene>
<evidence type="ECO:0000256" key="1">
    <source>
        <dbReference type="SAM" id="MobiDB-lite"/>
    </source>
</evidence>
<evidence type="ECO:0000313" key="3">
    <source>
        <dbReference type="Proteomes" id="UP000188533"/>
    </source>
</evidence>
<dbReference type="STRING" id="5353.A0A1Q3E2I0"/>
<reference evidence="2 3" key="2">
    <citation type="submission" date="2017-02" db="EMBL/GenBank/DDBJ databases">
        <title>A genome survey and senescence transcriptome analysis in Lentinula edodes.</title>
        <authorList>
            <person name="Sakamoto Y."/>
            <person name="Nakade K."/>
            <person name="Sato S."/>
            <person name="Yoshida Y."/>
            <person name="Miyazaki K."/>
            <person name="Natsume S."/>
            <person name="Konno N."/>
        </authorList>
    </citation>
    <scope>NUCLEOTIDE SEQUENCE [LARGE SCALE GENOMIC DNA]</scope>
    <source>
        <strain evidence="2 3">NBRC 111202</strain>
    </source>
</reference>
<dbReference type="PANTHER" id="PTHR33050">
    <property type="entry name" value="REVERSE TRANSCRIPTASE DOMAIN-CONTAINING PROTEIN"/>
    <property type="match status" value="1"/>
</dbReference>
<accession>A0A1Q3E2I0</accession>
<dbReference type="AlphaFoldDB" id="A0A1Q3E2I0"/>
<sequence>MYSSTKPFLTSVFTATTSLSLCEIDPTSPPNVFFDQAFLDLGLYGYHIPLALFTNKNVEFLNNNSISFHRTKISHIEGKPQILDLADVIKKVKGSREGGPTQDLAIEHFEWLEATANFFVYQSLLYAEGDEANEPQFYRKHFGFFENQTDSVKLLKTKKLISTSSITEQNGAALNHVLTPLKPLPRLIPPSLSLIVILTSQTSGPPKSLGMMSHPQHLRIPFRLATRKRPPANLVASSAEASVIPSSLIPTLPMAQPSGHYATGRSSSTHPARCDSAPTGTFSQPAPKNVQVLPTSALSVAVLTPHSNGILVVPSPVPEVTDSFQSNSNSLPSLSWHNFSATKISRLPFPNTPPHFLEIYDRIITPYNASAFAIELARHNIWDRFPFLIEYLTTGFPLGDMPVLHETIIIPNHSSVHKHPDVVWDYIHEEAASNRMSGPFSQNEIESIMRGPFFCSPFIIIEQSQGPGKPAKCRVCRNLSKDGRDSSGKSIPCINSYILKEHFPTSFDSAAYTANLLVSAPPGTKVCTMDISKFHRTIPLRPQDKPYMVFKLRNAKVEDDLAAFITPNTLVSLDLTNRNGLFALISELGFPWHPDKGEHQFVLIFTFIGFLWDLKHQHVSLPEDKRLKYLFRLQNFLETSHRCLTPRVKIESIHGTLCHIAFIYTDGKTHLPPISNFMSSYRNYEVKKGKYPDKIIPEIQWTSARPQSFR</sequence>
<dbReference type="InterPro" id="IPR052055">
    <property type="entry name" value="Hepadnavirus_pol/RT"/>
</dbReference>
<dbReference type="GO" id="GO:0003964">
    <property type="term" value="F:RNA-directed DNA polymerase activity"/>
    <property type="evidence" value="ECO:0007669"/>
    <property type="project" value="UniProtKB-KW"/>
</dbReference>
<feature type="compositionally biased region" description="Polar residues" evidence="1">
    <location>
        <begin position="278"/>
        <end position="288"/>
    </location>
</feature>